<name>A0AAX4IJ69_9PEZI</name>
<dbReference type="GeneID" id="87944416"/>
<evidence type="ECO:0000313" key="2">
    <source>
        <dbReference type="Proteomes" id="UP001322277"/>
    </source>
</evidence>
<dbReference type="KEGG" id="cdet:87944416"/>
<evidence type="ECO:0000313" key="1">
    <source>
        <dbReference type="EMBL" id="WQF82899.1"/>
    </source>
</evidence>
<dbReference type="Proteomes" id="UP001322277">
    <property type="component" value="Chromosome 5"/>
</dbReference>
<proteinExistence type="predicted"/>
<dbReference type="EMBL" id="CP137309">
    <property type="protein sequence ID" value="WQF82899.1"/>
    <property type="molecule type" value="Genomic_DNA"/>
</dbReference>
<dbReference type="RefSeq" id="XP_062780123.1">
    <property type="nucleotide sequence ID" value="XM_062924072.1"/>
</dbReference>
<keyword evidence="2" id="KW-1185">Reference proteome</keyword>
<sequence>MADNNDNMEGSAAPPALTPEQRRELMLEKFRSSKVPNGTARIDELLEKSAVELTEYLINCGFSSVSTEWFDWTIDTKVWIYIHAYIVKTNSLIAYPWMQDEPPRQPEDARGESAKFNSLKHLFLKRTVFPATKIVEMGMPLMQPELHMDREVDWVMPVEQRQKIWDRVFPGVLCSPGHPFEIVVPLATKSMAHIVDPMQQLNSLAPTVLRIASVKRLNSWGQFVEVLVLSNAPGAEDKERNRTDLALYYARTLHWASRTIISGTSTPLAQALTDIAGDRERMRDGVSAQDILMQFQEELTQQQLDRCQDELKLMPWFSQDEHASYLVDHWLEGERDRTTAEERCRLLRDWCDLQKGTPQHQTQHINTSKLSSAELRGACVVAWKRKITEWQSIIDHEPSFSLKNEMHWANQMWESNAREESPEV</sequence>
<gene>
    <name evidence="1" type="ORF">CDEST_07913</name>
</gene>
<reference evidence="2" key="1">
    <citation type="journal article" date="2023" name="bioRxiv">
        <title>Complete genome of the Medicago anthracnose fungus, Colletotrichum destructivum, reveals a mini-chromosome-like region within a core chromosome.</title>
        <authorList>
            <person name="Lapalu N."/>
            <person name="Simon A."/>
            <person name="Lu A."/>
            <person name="Plaumann P.-L."/>
            <person name="Amselem J."/>
            <person name="Pigne S."/>
            <person name="Auger A."/>
            <person name="Koch C."/>
            <person name="Dallery J.-F."/>
            <person name="O'Connell R.J."/>
        </authorList>
    </citation>
    <scope>NUCLEOTIDE SEQUENCE [LARGE SCALE GENOMIC DNA]</scope>
    <source>
        <strain evidence="2">CBS 520.97</strain>
    </source>
</reference>
<organism evidence="1 2">
    <name type="scientific">Colletotrichum destructivum</name>
    <dbReference type="NCBI Taxonomy" id="34406"/>
    <lineage>
        <taxon>Eukaryota</taxon>
        <taxon>Fungi</taxon>
        <taxon>Dikarya</taxon>
        <taxon>Ascomycota</taxon>
        <taxon>Pezizomycotina</taxon>
        <taxon>Sordariomycetes</taxon>
        <taxon>Hypocreomycetidae</taxon>
        <taxon>Glomerellales</taxon>
        <taxon>Glomerellaceae</taxon>
        <taxon>Colletotrichum</taxon>
        <taxon>Colletotrichum destructivum species complex</taxon>
    </lineage>
</organism>
<protein>
    <submittedName>
        <fullName evidence="1">Uncharacterized protein</fullName>
    </submittedName>
</protein>
<accession>A0AAX4IJ69</accession>
<dbReference type="AlphaFoldDB" id="A0AAX4IJ69"/>